<dbReference type="EMBL" id="CP060828">
    <property type="protein sequence ID" value="QNP75113.1"/>
    <property type="molecule type" value="Genomic_DNA"/>
</dbReference>
<reference evidence="2 3" key="1">
    <citation type="submission" date="2020-08" db="EMBL/GenBank/DDBJ databases">
        <title>A novel species.</title>
        <authorList>
            <person name="Gao J."/>
        </authorList>
    </citation>
    <scope>NUCLEOTIDE SEQUENCE [LARGE SCALE GENOMIC DNA]</scope>
    <source>
        <strain evidence="2 3">CRXT-G-22</strain>
    </source>
</reference>
<dbReference type="PROSITE" id="PS51318">
    <property type="entry name" value="TAT"/>
    <property type="match status" value="1"/>
</dbReference>
<dbReference type="RefSeq" id="WP_187752034.1">
    <property type="nucleotide sequence ID" value="NZ_CP060828.1"/>
</dbReference>
<sequence length="143" mass="15524">MSSNKHESTPRRRRFRRALAVAGLTGALASLSLVVPSSANAAVRAWECSSGYVCVWNSTNGTGSRCTWSSADPDWWGGSVQCSWSDTQNARSAYNRGTSSSYEGVAFYSGANYSGYLGCLPQNGGYDNDFNVRIRSHRWVASC</sequence>
<proteinExistence type="predicted"/>
<evidence type="ECO:0000313" key="3">
    <source>
        <dbReference type="Proteomes" id="UP000516052"/>
    </source>
</evidence>
<organism evidence="2 3">
    <name type="scientific">Streptomyces roseirectus</name>
    <dbReference type="NCBI Taxonomy" id="2768066"/>
    <lineage>
        <taxon>Bacteria</taxon>
        <taxon>Bacillati</taxon>
        <taxon>Actinomycetota</taxon>
        <taxon>Actinomycetes</taxon>
        <taxon>Kitasatosporales</taxon>
        <taxon>Streptomycetaceae</taxon>
        <taxon>Streptomyces</taxon>
    </lineage>
</organism>
<dbReference type="InterPro" id="IPR006311">
    <property type="entry name" value="TAT_signal"/>
</dbReference>
<evidence type="ECO:0000256" key="1">
    <source>
        <dbReference type="SAM" id="SignalP"/>
    </source>
</evidence>
<feature type="signal peptide" evidence="1">
    <location>
        <begin position="1"/>
        <end position="41"/>
    </location>
</feature>
<name>A0A7H0IQP7_9ACTN</name>
<evidence type="ECO:0000313" key="2">
    <source>
        <dbReference type="EMBL" id="QNP75113.1"/>
    </source>
</evidence>
<protein>
    <submittedName>
        <fullName evidence="2">Peptidase inhibitor family I36 protein</fullName>
    </submittedName>
</protein>
<dbReference type="AlphaFoldDB" id="A0A7H0IQP7"/>
<gene>
    <name evidence="2" type="ORF">IAG44_40705</name>
</gene>
<accession>A0A7H0IQP7</accession>
<dbReference type="Pfam" id="PF03995">
    <property type="entry name" value="Inhibitor_I36"/>
    <property type="match status" value="1"/>
</dbReference>
<dbReference type="KEGG" id="sroi:IAG44_40705"/>
<keyword evidence="1" id="KW-0732">Signal</keyword>
<keyword evidence="3" id="KW-1185">Reference proteome</keyword>
<dbReference type="Proteomes" id="UP000516052">
    <property type="component" value="Chromosome"/>
</dbReference>
<feature type="chain" id="PRO_5028865194" evidence="1">
    <location>
        <begin position="42"/>
        <end position="143"/>
    </location>
</feature>